<accession>A0AAW3PSR6</accession>
<dbReference type="AlphaFoldDB" id="A0AAW3PSR6"/>
<proteinExistence type="predicted"/>
<comment type="caution">
    <text evidence="1">The sequence shown here is derived from an EMBL/GenBank/DDBJ whole genome shotgun (WGS) entry which is preliminary data.</text>
</comment>
<dbReference type="Proteomes" id="UP000070434">
    <property type="component" value="Unassembled WGS sequence"/>
</dbReference>
<protein>
    <submittedName>
        <fullName evidence="1">Uncharacterized protein</fullName>
    </submittedName>
</protein>
<reference evidence="1 2" key="1">
    <citation type="submission" date="2015-11" db="EMBL/GenBank/DDBJ databases">
        <authorList>
            <person name="Sahl J."/>
            <person name="Wagner D."/>
            <person name="Keim P."/>
        </authorList>
    </citation>
    <scope>NUCLEOTIDE SEQUENCE [LARGE SCALE GENOMIC DNA]</scope>
    <source>
        <strain evidence="1 2">AZ-4-2-10-S1-D7</strain>
    </source>
</reference>
<name>A0AAW3PSR6_9BURK</name>
<evidence type="ECO:0000313" key="2">
    <source>
        <dbReference type="Proteomes" id="UP000070434"/>
    </source>
</evidence>
<organism evidence="1 2">
    <name type="scientific">Burkholderia anthina</name>
    <dbReference type="NCBI Taxonomy" id="179879"/>
    <lineage>
        <taxon>Bacteria</taxon>
        <taxon>Pseudomonadati</taxon>
        <taxon>Pseudomonadota</taxon>
        <taxon>Betaproteobacteria</taxon>
        <taxon>Burkholderiales</taxon>
        <taxon>Burkholderiaceae</taxon>
        <taxon>Burkholderia</taxon>
        <taxon>Burkholderia cepacia complex</taxon>
    </lineage>
</organism>
<dbReference type="EMBL" id="LNJP01000003">
    <property type="protein sequence ID" value="KWZ31654.1"/>
    <property type="molecule type" value="Genomic_DNA"/>
</dbReference>
<gene>
    <name evidence="1" type="ORF">WS64_25675</name>
</gene>
<sequence>MLLDEFLECATRTRRQHNTKGFEHPADLVVQAGTHTDQLTARSKKQPDFVARDTFDFDGTIPATARELSDAARVIAVSLVQLRRERCVHVAGMNAINRNTSISQCVIEPYCERASFHSDAPDLGGLLSDDAINSLRIRCYCSAPDGITVPIDYANRR</sequence>
<evidence type="ECO:0000313" key="1">
    <source>
        <dbReference type="EMBL" id="KWZ31654.1"/>
    </source>
</evidence>